<dbReference type="RefSeq" id="WP_203768665.1">
    <property type="nucleotide sequence ID" value="NZ_BAAAYJ010000032.1"/>
</dbReference>
<reference evidence="3" key="1">
    <citation type="submission" date="2021-01" db="EMBL/GenBank/DDBJ databases">
        <title>Whole genome shotgun sequence of Actinoplanes nipponensis NBRC 14063.</title>
        <authorList>
            <person name="Komaki H."/>
            <person name="Tamura T."/>
        </authorList>
    </citation>
    <scope>NUCLEOTIDE SEQUENCE</scope>
    <source>
        <strain evidence="3">NBRC 14063</strain>
    </source>
</reference>
<dbReference type="EMBL" id="BOMQ01000032">
    <property type="protein sequence ID" value="GIE49355.1"/>
    <property type="molecule type" value="Genomic_DNA"/>
</dbReference>
<evidence type="ECO:0000256" key="2">
    <source>
        <dbReference type="SAM" id="SignalP"/>
    </source>
</evidence>
<comment type="caution">
    <text evidence="3">The sequence shown here is derived from an EMBL/GenBank/DDBJ whole genome shotgun (WGS) entry which is preliminary data.</text>
</comment>
<gene>
    <name evidence="3" type="ORF">Ani05nite_28890</name>
</gene>
<keyword evidence="2" id="KW-0732">Signal</keyword>
<name>A0A919MTQ4_9ACTN</name>
<keyword evidence="4" id="KW-1185">Reference proteome</keyword>
<feature type="compositionally biased region" description="Low complexity" evidence="1">
    <location>
        <begin position="31"/>
        <end position="43"/>
    </location>
</feature>
<organism evidence="3 4">
    <name type="scientific">Actinoplanes nipponensis</name>
    <dbReference type="NCBI Taxonomy" id="135950"/>
    <lineage>
        <taxon>Bacteria</taxon>
        <taxon>Bacillati</taxon>
        <taxon>Actinomycetota</taxon>
        <taxon>Actinomycetes</taxon>
        <taxon>Micromonosporales</taxon>
        <taxon>Micromonosporaceae</taxon>
        <taxon>Actinoplanes</taxon>
    </lineage>
</organism>
<feature type="signal peptide" evidence="2">
    <location>
        <begin position="1"/>
        <end position="21"/>
    </location>
</feature>
<evidence type="ECO:0000256" key="1">
    <source>
        <dbReference type="SAM" id="MobiDB-lite"/>
    </source>
</evidence>
<dbReference type="AlphaFoldDB" id="A0A919MTQ4"/>
<accession>A0A919MTQ4</accession>
<proteinExistence type="predicted"/>
<evidence type="ECO:0000313" key="3">
    <source>
        <dbReference type="EMBL" id="GIE49355.1"/>
    </source>
</evidence>
<feature type="region of interest" description="Disordered" evidence="1">
    <location>
        <begin position="22"/>
        <end position="43"/>
    </location>
</feature>
<evidence type="ECO:0000313" key="4">
    <source>
        <dbReference type="Proteomes" id="UP000647172"/>
    </source>
</evidence>
<dbReference type="Proteomes" id="UP000647172">
    <property type="component" value="Unassembled WGS sequence"/>
</dbReference>
<sequence>MRTALSAVVITGVLLTGTACSSDDNGSETIAEAPVAESPTAATTTVPAPNYYANTRKVCAALNKVFDADVAEFGTAMGKMIAYKEAKQTAEAEQARKAASAELKDVAAKVRKETAAAEDPELKQAGAVSATKFSRSAADKALFDKVKTTKDLDRTLAAKMPDWMDPIAGLCAV</sequence>
<feature type="chain" id="PRO_5037174013" description="Secreted protein" evidence="2">
    <location>
        <begin position="22"/>
        <end position="173"/>
    </location>
</feature>
<protein>
    <recommendedName>
        <fullName evidence="5">Secreted protein</fullName>
    </recommendedName>
</protein>
<dbReference type="PROSITE" id="PS51257">
    <property type="entry name" value="PROKAR_LIPOPROTEIN"/>
    <property type="match status" value="1"/>
</dbReference>
<evidence type="ECO:0008006" key="5">
    <source>
        <dbReference type="Google" id="ProtNLM"/>
    </source>
</evidence>